<protein>
    <submittedName>
        <fullName evidence="9">Tyrosine-specific transport protein</fullName>
    </submittedName>
</protein>
<evidence type="ECO:0000313" key="11">
    <source>
        <dbReference type="Proteomes" id="UP000236291"/>
    </source>
</evidence>
<keyword evidence="3" id="KW-1003">Cell membrane</keyword>
<name>A0A2K3M7Q2_TRIPR</name>
<keyword evidence="6 8" id="KW-1133">Transmembrane helix</keyword>
<keyword evidence="4" id="KW-0997">Cell inner membrane</keyword>
<comment type="caution">
    <text evidence="9">The sequence shown here is derived from an EMBL/GenBank/DDBJ whole genome shotgun (WGS) entry which is preliminary data.</text>
</comment>
<dbReference type="PANTHER" id="PTHR32195">
    <property type="entry name" value="OS07G0662800 PROTEIN"/>
    <property type="match status" value="1"/>
</dbReference>
<evidence type="ECO:0000256" key="3">
    <source>
        <dbReference type="ARBA" id="ARBA00022475"/>
    </source>
</evidence>
<proteinExistence type="predicted"/>
<dbReference type="EMBL" id="ASHM01054406">
    <property type="protein sequence ID" value="PNX87662.1"/>
    <property type="molecule type" value="Genomic_DNA"/>
</dbReference>
<keyword evidence="2" id="KW-0813">Transport</keyword>
<dbReference type="Pfam" id="PF03222">
    <property type="entry name" value="Trp_Tyr_perm"/>
    <property type="match status" value="1"/>
</dbReference>
<feature type="transmembrane region" description="Helical" evidence="8">
    <location>
        <begin position="20"/>
        <end position="42"/>
    </location>
</feature>
<evidence type="ECO:0000256" key="5">
    <source>
        <dbReference type="ARBA" id="ARBA00022692"/>
    </source>
</evidence>
<reference evidence="9 11" key="2">
    <citation type="journal article" date="2017" name="Front. Plant Sci.">
        <title>Gene Classification and Mining of Molecular Markers Useful in Red Clover (Trifolium pratense) Breeding.</title>
        <authorList>
            <person name="Istvanek J."/>
            <person name="Dluhosova J."/>
            <person name="Dluhos P."/>
            <person name="Patkova L."/>
            <person name="Nedelnik J."/>
            <person name="Repkova J."/>
        </authorList>
    </citation>
    <scope>NUCLEOTIDE SEQUENCE [LARGE SCALE GENOMIC DNA]</scope>
    <source>
        <strain evidence="11">cv. Tatra</strain>
        <tissue evidence="9">Young leaves</tissue>
    </source>
</reference>
<evidence type="ECO:0000256" key="2">
    <source>
        <dbReference type="ARBA" id="ARBA00022448"/>
    </source>
</evidence>
<evidence type="ECO:0000313" key="9">
    <source>
        <dbReference type="EMBL" id="PNX86805.1"/>
    </source>
</evidence>
<dbReference type="Proteomes" id="UP000236291">
    <property type="component" value="Unassembled WGS sequence"/>
</dbReference>
<dbReference type="GO" id="GO:0003333">
    <property type="term" value="P:amino acid transmembrane transport"/>
    <property type="evidence" value="ECO:0007669"/>
    <property type="project" value="InterPro"/>
</dbReference>
<keyword evidence="7 8" id="KW-0472">Membrane</keyword>
<dbReference type="GO" id="GO:0005886">
    <property type="term" value="C:plasma membrane"/>
    <property type="evidence" value="ECO:0007669"/>
    <property type="project" value="UniProtKB-SubCell"/>
</dbReference>
<feature type="transmembrane region" description="Helical" evidence="8">
    <location>
        <begin position="97"/>
        <end position="120"/>
    </location>
</feature>
<evidence type="ECO:0000256" key="8">
    <source>
        <dbReference type="SAM" id="Phobius"/>
    </source>
</evidence>
<organism evidence="9 11">
    <name type="scientific">Trifolium pratense</name>
    <name type="common">Red clover</name>
    <dbReference type="NCBI Taxonomy" id="57577"/>
    <lineage>
        <taxon>Eukaryota</taxon>
        <taxon>Viridiplantae</taxon>
        <taxon>Streptophyta</taxon>
        <taxon>Embryophyta</taxon>
        <taxon>Tracheophyta</taxon>
        <taxon>Spermatophyta</taxon>
        <taxon>Magnoliopsida</taxon>
        <taxon>eudicotyledons</taxon>
        <taxon>Gunneridae</taxon>
        <taxon>Pentapetalae</taxon>
        <taxon>rosids</taxon>
        <taxon>fabids</taxon>
        <taxon>Fabales</taxon>
        <taxon>Fabaceae</taxon>
        <taxon>Papilionoideae</taxon>
        <taxon>50 kb inversion clade</taxon>
        <taxon>NPAAA clade</taxon>
        <taxon>Hologalegina</taxon>
        <taxon>IRL clade</taxon>
        <taxon>Trifolieae</taxon>
        <taxon>Trifolium</taxon>
    </lineage>
</organism>
<evidence type="ECO:0000256" key="4">
    <source>
        <dbReference type="ARBA" id="ARBA00022519"/>
    </source>
</evidence>
<feature type="transmembrane region" description="Helical" evidence="8">
    <location>
        <begin position="54"/>
        <end position="77"/>
    </location>
</feature>
<sequence>AVASGNLHLDALLKANFQAVPMSIPIIALSFVYQNVVPVLCTNLEGDLLKVRSAIILGTGIPLVLFLVWNGVILGTVGDNPMGLDPLQQLRSSNGTIGPIVEIFSLLAIATSYIGFVLGLTDFLADLTQ</sequence>
<dbReference type="InterPro" id="IPR018227">
    <property type="entry name" value="Amino_acid_transport_2"/>
</dbReference>
<dbReference type="PANTHER" id="PTHR32195:SF26">
    <property type="entry name" value="TRYPTOPHAN OR TYROSINE TRANSPORTER PROTEIN"/>
    <property type="match status" value="1"/>
</dbReference>
<gene>
    <name evidence="9" type="ORF">L195_g042887</name>
    <name evidence="10" type="ORF">L195_g043755</name>
</gene>
<evidence type="ECO:0000313" key="10">
    <source>
        <dbReference type="EMBL" id="PNX87662.1"/>
    </source>
</evidence>
<comment type="subcellular location">
    <subcellularLocation>
        <location evidence="1">Cell inner membrane</location>
        <topology evidence="1">Multi-pass membrane protein</topology>
    </subcellularLocation>
</comment>
<evidence type="ECO:0000256" key="6">
    <source>
        <dbReference type="ARBA" id="ARBA00022989"/>
    </source>
</evidence>
<accession>A0A2K3M7Q2</accession>
<dbReference type="AlphaFoldDB" id="A0A2K3M7Q2"/>
<feature type="non-terminal residue" evidence="9">
    <location>
        <position position="1"/>
    </location>
</feature>
<reference evidence="9 11" key="1">
    <citation type="journal article" date="2014" name="Am. J. Bot.">
        <title>Genome assembly and annotation for red clover (Trifolium pratense; Fabaceae).</title>
        <authorList>
            <person name="Istvanek J."/>
            <person name="Jaros M."/>
            <person name="Krenek A."/>
            <person name="Repkova J."/>
        </authorList>
    </citation>
    <scope>NUCLEOTIDE SEQUENCE [LARGE SCALE GENOMIC DNA]</scope>
    <source>
        <strain evidence="11">cv. Tatra</strain>
        <tissue evidence="9">Young leaves</tissue>
    </source>
</reference>
<evidence type="ECO:0000256" key="7">
    <source>
        <dbReference type="ARBA" id="ARBA00023136"/>
    </source>
</evidence>
<dbReference type="EMBL" id="ASHM01052173">
    <property type="protein sequence ID" value="PNX86805.1"/>
    <property type="molecule type" value="Genomic_DNA"/>
</dbReference>
<evidence type="ECO:0000256" key="1">
    <source>
        <dbReference type="ARBA" id="ARBA00004429"/>
    </source>
</evidence>
<keyword evidence="5 8" id="KW-0812">Transmembrane</keyword>